<reference evidence="1" key="1">
    <citation type="submission" date="2023-04" db="EMBL/GenBank/DDBJ databases">
        <title>Draft Genome sequencing of Naganishia species isolated from polar environments using Oxford Nanopore Technology.</title>
        <authorList>
            <person name="Leo P."/>
            <person name="Venkateswaran K."/>
        </authorList>
    </citation>
    <scope>NUCLEOTIDE SEQUENCE</scope>
    <source>
        <strain evidence="1">MNA-CCFEE 5425</strain>
    </source>
</reference>
<dbReference type="EMBL" id="JASBWU010000025">
    <property type="protein sequence ID" value="KAJ9112505.1"/>
    <property type="molecule type" value="Genomic_DNA"/>
</dbReference>
<keyword evidence="2" id="KW-1185">Reference proteome</keyword>
<evidence type="ECO:0000313" key="2">
    <source>
        <dbReference type="Proteomes" id="UP001243375"/>
    </source>
</evidence>
<protein>
    <submittedName>
        <fullName evidence="1">Uncharacterized protein</fullName>
    </submittedName>
</protein>
<comment type="caution">
    <text evidence="1">The sequence shown here is derived from an EMBL/GenBank/DDBJ whole genome shotgun (WGS) entry which is preliminary data.</text>
</comment>
<gene>
    <name evidence="1" type="ORF">QFC22_006252</name>
</gene>
<name>A0ACC2WME6_9TREE</name>
<proteinExistence type="predicted"/>
<accession>A0ACC2WME6</accession>
<organism evidence="1 2">
    <name type="scientific">Naganishia vaughanmartiniae</name>
    <dbReference type="NCBI Taxonomy" id="1424756"/>
    <lineage>
        <taxon>Eukaryota</taxon>
        <taxon>Fungi</taxon>
        <taxon>Dikarya</taxon>
        <taxon>Basidiomycota</taxon>
        <taxon>Agaricomycotina</taxon>
        <taxon>Tremellomycetes</taxon>
        <taxon>Filobasidiales</taxon>
        <taxon>Filobasidiaceae</taxon>
        <taxon>Naganishia</taxon>
    </lineage>
</organism>
<dbReference type="Proteomes" id="UP001243375">
    <property type="component" value="Unassembled WGS sequence"/>
</dbReference>
<sequence length="476" mass="51974">MLSKSTLAQLLVVLLAVAPSLAVPMVERNNDKSPSNCNGAEPSKCSHAAEQKNKHDPQPSATPAERKRCVIKALGGDANDSPAINQAFKDCNNGGTVAFEYGVSYNAFTPVNALNLTDVKIEFLGNVNLPQDIPYVQNIVANSTEFSGHWFRFIGKKLVWQGTKDVATGWIDSHGQAWWDANPAGKGGLPNRPHLITFEIEDSEIYSLKSRQPIGWQARIKAKNLYVRDTVMETYTTGGYPFNTDGLGFSGSNILAEDSYINNGDDCFAITNFCFYAVDNSHNITMRRATCGGPGTHGMSIGSLGKNQAEFNNVSDIHWEDITMIDALYGARFKSWVGGQGITENISWKNIRLYNVSYPIFITQTYVDQNNPGVGRVDNGSVILKNFVFEDWQGDVNSYQHGDGTCISDPCWYDLDLPPFTGSEVITFSCAKPGSCSGFETTRVNVFGQNGKPSTNLCKNADAASNPNLGFTCEGL</sequence>
<evidence type="ECO:0000313" key="1">
    <source>
        <dbReference type="EMBL" id="KAJ9112505.1"/>
    </source>
</evidence>